<sequence>MTSPAPLCAAEDPFGHPGFHFDLELQLRLATPCAMTTELVRLKDDCIECPNPQKINPAEGVLAMKIPAFHYTIYDWHEDS</sequence>
<dbReference type="Proteomes" id="UP000887565">
    <property type="component" value="Unplaced"/>
</dbReference>
<reference evidence="2" key="1">
    <citation type="submission" date="2022-11" db="UniProtKB">
        <authorList>
            <consortium name="WormBaseParasite"/>
        </authorList>
    </citation>
    <scope>IDENTIFICATION</scope>
</reference>
<proteinExistence type="predicted"/>
<protein>
    <submittedName>
        <fullName evidence="2">Uncharacterized protein</fullName>
    </submittedName>
</protein>
<dbReference type="AlphaFoldDB" id="A0A915KA68"/>
<organism evidence="1 2">
    <name type="scientific">Romanomermis culicivorax</name>
    <name type="common">Nematode worm</name>
    <dbReference type="NCBI Taxonomy" id="13658"/>
    <lineage>
        <taxon>Eukaryota</taxon>
        <taxon>Metazoa</taxon>
        <taxon>Ecdysozoa</taxon>
        <taxon>Nematoda</taxon>
        <taxon>Enoplea</taxon>
        <taxon>Dorylaimia</taxon>
        <taxon>Mermithida</taxon>
        <taxon>Mermithoidea</taxon>
        <taxon>Mermithidae</taxon>
        <taxon>Romanomermis</taxon>
    </lineage>
</organism>
<keyword evidence="1" id="KW-1185">Reference proteome</keyword>
<evidence type="ECO:0000313" key="1">
    <source>
        <dbReference type="Proteomes" id="UP000887565"/>
    </source>
</evidence>
<dbReference type="WBParaSite" id="nRc.2.0.1.t35260-RA">
    <property type="protein sequence ID" value="nRc.2.0.1.t35260-RA"/>
    <property type="gene ID" value="nRc.2.0.1.g35260"/>
</dbReference>
<evidence type="ECO:0000313" key="2">
    <source>
        <dbReference type="WBParaSite" id="nRc.2.0.1.t35260-RA"/>
    </source>
</evidence>
<name>A0A915KA68_ROMCU</name>
<accession>A0A915KA68</accession>